<keyword evidence="3" id="KW-1185">Reference proteome</keyword>
<comment type="caution">
    <text evidence="2">The sequence shown here is derived from an EMBL/GenBank/DDBJ whole genome shotgun (WGS) entry which is preliminary data.</text>
</comment>
<name>A0ABQ5T4L0_9CAUL</name>
<keyword evidence="1" id="KW-0732">Signal</keyword>
<sequence>MRIGLSTRRTQALIAAALIAVPTLAGAAPVDRYYERSFVLAANARCGLFQPQLTAALTAAAWQARGAALRAGGNDRDLADTATRARARAAATRCDSADLKTVSGRVRDAFSGWSRMARMNFPGERAGWSADRAAYARPTWRLMQGTRTGASPVRFGVIGGMDRPDQLAAVVSWHGRSRPTGVRIILRDANVAPRPWLARELPPVSQRRSIWAAGVEAADAGLLVEGRKTGQMWLFPATAADAVSALDPREIFVVEFLFRDGSVARSSFETGDFAAGRAFLSMGRA</sequence>
<evidence type="ECO:0000313" key="3">
    <source>
        <dbReference type="Proteomes" id="UP001143509"/>
    </source>
</evidence>
<dbReference type="Proteomes" id="UP001143509">
    <property type="component" value="Unassembled WGS sequence"/>
</dbReference>
<dbReference type="RefSeq" id="WP_271163722.1">
    <property type="nucleotide sequence ID" value="NZ_BSFD01000001.1"/>
</dbReference>
<feature type="signal peptide" evidence="1">
    <location>
        <begin position="1"/>
        <end position="27"/>
    </location>
</feature>
<evidence type="ECO:0000313" key="2">
    <source>
        <dbReference type="EMBL" id="GLK47343.1"/>
    </source>
</evidence>
<evidence type="ECO:0000256" key="1">
    <source>
        <dbReference type="SAM" id="SignalP"/>
    </source>
</evidence>
<gene>
    <name evidence="2" type="ORF">GCM10017620_03160</name>
</gene>
<dbReference type="EMBL" id="BSFD01000001">
    <property type="protein sequence ID" value="GLK47343.1"/>
    <property type="molecule type" value="Genomic_DNA"/>
</dbReference>
<reference evidence="2" key="2">
    <citation type="submission" date="2023-01" db="EMBL/GenBank/DDBJ databases">
        <authorList>
            <person name="Sun Q."/>
            <person name="Evtushenko L."/>
        </authorList>
    </citation>
    <scope>NUCLEOTIDE SEQUENCE</scope>
    <source>
        <strain evidence="2">VKM B-1499</strain>
    </source>
</reference>
<accession>A0ABQ5T4L0</accession>
<proteinExistence type="predicted"/>
<organism evidence="2 3">
    <name type="scientific">Brevundimonas intermedia</name>
    <dbReference type="NCBI Taxonomy" id="74315"/>
    <lineage>
        <taxon>Bacteria</taxon>
        <taxon>Pseudomonadati</taxon>
        <taxon>Pseudomonadota</taxon>
        <taxon>Alphaproteobacteria</taxon>
        <taxon>Caulobacterales</taxon>
        <taxon>Caulobacteraceae</taxon>
        <taxon>Brevundimonas</taxon>
    </lineage>
</organism>
<feature type="chain" id="PRO_5047322176" evidence="1">
    <location>
        <begin position="28"/>
        <end position="285"/>
    </location>
</feature>
<reference evidence="2" key="1">
    <citation type="journal article" date="2014" name="Int. J. Syst. Evol. Microbiol.">
        <title>Complete genome of a new Firmicutes species belonging to the dominant human colonic microbiota ('Ruminococcus bicirculans') reveals two chromosomes and a selective capacity to utilize plant glucans.</title>
        <authorList>
            <consortium name="NISC Comparative Sequencing Program"/>
            <person name="Wegmann U."/>
            <person name="Louis P."/>
            <person name="Goesmann A."/>
            <person name="Henrissat B."/>
            <person name="Duncan S.H."/>
            <person name="Flint H.J."/>
        </authorList>
    </citation>
    <scope>NUCLEOTIDE SEQUENCE</scope>
    <source>
        <strain evidence="2">VKM B-1499</strain>
    </source>
</reference>
<protein>
    <submittedName>
        <fullName evidence="2">Uncharacterized protein</fullName>
    </submittedName>
</protein>